<sequence>MNKRWEAFHDSSDYRFTPYIMAGDPCEEATIELSLALEQCGAHALELGVPYSDPLADGPVIQRAGMRGLAQNMNLEKTVKLVSKLRERGLKIPVIIFTYYNLLLQLGENRFLKLAEDSGVDGVLVPDLPYEESGYLQKMCSDHNLALISLVSPTTREEKLVRLGSEAEGFLYCISSLGVTGIRNEFRAGLDDFLKAAKQNSRVPVLVGFGLSTREQIQQFDGSSDGFIVGSAIVKKIEELESDLLTNREEAIKTFKSYIESLLPVYSR</sequence>
<comment type="pathway">
    <text evidence="2 9">Amino-acid biosynthesis; L-tryptophan biosynthesis; L-tryptophan from chorismate: step 5/5.</text>
</comment>
<dbReference type="Proteomes" id="UP000076623">
    <property type="component" value="Chromosome"/>
</dbReference>
<evidence type="ECO:0000313" key="12">
    <source>
        <dbReference type="Proteomes" id="UP000076623"/>
    </source>
</evidence>
<organism evidence="11 12">
    <name type="scientific">Fictibacillus phosphorivorans</name>
    <dbReference type="NCBI Taxonomy" id="1221500"/>
    <lineage>
        <taxon>Bacteria</taxon>
        <taxon>Bacillati</taxon>
        <taxon>Bacillota</taxon>
        <taxon>Bacilli</taxon>
        <taxon>Bacillales</taxon>
        <taxon>Fictibacillaceae</taxon>
        <taxon>Fictibacillus</taxon>
    </lineage>
</organism>
<dbReference type="STRING" id="1221500.ABE65_013065"/>
<keyword evidence="6 9" id="KW-0057">Aromatic amino acid biosynthesis</keyword>
<comment type="subunit">
    <text evidence="3 9">Tetramer of two alpha and two beta chains.</text>
</comment>
<keyword evidence="4 9" id="KW-0028">Amino-acid biosynthesis</keyword>
<dbReference type="InterPro" id="IPR011060">
    <property type="entry name" value="RibuloseP-bd_barrel"/>
</dbReference>
<keyword evidence="5 9" id="KW-0822">Tryptophan biosynthesis</keyword>
<feature type="active site" description="Proton acceptor" evidence="9">
    <location>
        <position position="57"/>
    </location>
</feature>
<reference evidence="11 12" key="1">
    <citation type="submission" date="2016-04" db="EMBL/GenBank/DDBJ databases">
        <title>Complete genome sequence of Fictibacillus phosphorivorans G25-29, a strain toxic to nematodes.</title>
        <authorList>
            <person name="Zheng Z."/>
        </authorList>
    </citation>
    <scope>NUCLEOTIDE SEQUENCE [LARGE SCALE GENOMIC DNA]</scope>
    <source>
        <strain evidence="11 12">G25-29</strain>
    </source>
</reference>
<dbReference type="KEGG" id="fpn:ABE65_013065"/>
<accession>A0A160INQ5</accession>
<dbReference type="PROSITE" id="PS00167">
    <property type="entry name" value="TRP_SYNTHASE_ALPHA"/>
    <property type="match status" value="1"/>
</dbReference>
<dbReference type="InterPro" id="IPR013785">
    <property type="entry name" value="Aldolase_TIM"/>
</dbReference>
<dbReference type="InterPro" id="IPR018204">
    <property type="entry name" value="Trp_synthase_alpha_AS"/>
</dbReference>
<gene>
    <name evidence="9" type="primary">trpA</name>
    <name evidence="11" type="ORF">ABE65_013065</name>
</gene>
<dbReference type="InterPro" id="IPR002028">
    <property type="entry name" value="Trp_synthase_suA"/>
</dbReference>
<dbReference type="PANTHER" id="PTHR43406">
    <property type="entry name" value="TRYPTOPHAN SYNTHASE, ALPHA CHAIN"/>
    <property type="match status" value="1"/>
</dbReference>
<dbReference type="RefSeq" id="WP_066395651.1">
    <property type="nucleotide sequence ID" value="NZ_CP015378.1"/>
</dbReference>
<protein>
    <recommendedName>
        <fullName evidence="9">Tryptophan synthase alpha chain</fullName>
        <ecNumber evidence="9">4.2.1.20</ecNumber>
    </recommendedName>
</protein>
<dbReference type="Pfam" id="PF00290">
    <property type="entry name" value="Trp_syntA"/>
    <property type="match status" value="1"/>
</dbReference>
<dbReference type="UniPathway" id="UPA00035">
    <property type="reaction ID" value="UER00044"/>
</dbReference>
<evidence type="ECO:0000256" key="3">
    <source>
        <dbReference type="ARBA" id="ARBA00011270"/>
    </source>
</evidence>
<dbReference type="NCBIfam" id="TIGR00262">
    <property type="entry name" value="trpA"/>
    <property type="match status" value="1"/>
</dbReference>
<evidence type="ECO:0000256" key="6">
    <source>
        <dbReference type="ARBA" id="ARBA00023141"/>
    </source>
</evidence>
<dbReference type="AlphaFoldDB" id="A0A160INQ5"/>
<dbReference type="FunFam" id="3.20.20.70:FF:000037">
    <property type="entry name" value="Tryptophan synthase alpha chain"/>
    <property type="match status" value="1"/>
</dbReference>
<dbReference type="GO" id="GO:0005829">
    <property type="term" value="C:cytosol"/>
    <property type="evidence" value="ECO:0007669"/>
    <property type="project" value="TreeGrafter"/>
</dbReference>
<evidence type="ECO:0000256" key="9">
    <source>
        <dbReference type="HAMAP-Rule" id="MF_00131"/>
    </source>
</evidence>
<keyword evidence="12" id="KW-1185">Reference proteome</keyword>
<comment type="function">
    <text evidence="1 9">The alpha subunit is responsible for the aldol cleavage of indoleglycerol phosphate to indole and glyceraldehyde 3-phosphate.</text>
</comment>
<dbReference type="Gene3D" id="3.20.20.70">
    <property type="entry name" value="Aldolase class I"/>
    <property type="match status" value="1"/>
</dbReference>
<dbReference type="SUPFAM" id="SSF51366">
    <property type="entry name" value="Ribulose-phoshate binding barrel"/>
    <property type="match status" value="1"/>
</dbReference>
<dbReference type="HAMAP" id="MF_00131">
    <property type="entry name" value="Trp_synth_alpha"/>
    <property type="match status" value="1"/>
</dbReference>
<dbReference type="EMBL" id="CP015378">
    <property type="protein sequence ID" value="ANC77676.1"/>
    <property type="molecule type" value="Genomic_DNA"/>
</dbReference>
<dbReference type="EC" id="4.2.1.20" evidence="9"/>
<evidence type="ECO:0000256" key="7">
    <source>
        <dbReference type="ARBA" id="ARBA00023239"/>
    </source>
</evidence>
<proteinExistence type="inferred from homology"/>
<evidence type="ECO:0000256" key="2">
    <source>
        <dbReference type="ARBA" id="ARBA00004733"/>
    </source>
</evidence>
<evidence type="ECO:0000313" key="11">
    <source>
        <dbReference type="EMBL" id="ANC77676.1"/>
    </source>
</evidence>
<evidence type="ECO:0000256" key="10">
    <source>
        <dbReference type="RuleBase" id="RU003662"/>
    </source>
</evidence>
<name>A0A160INQ5_9BACL</name>
<comment type="catalytic activity">
    <reaction evidence="8 9">
        <text>(1S,2R)-1-C-(indol-3-yl)glycerol 3-phosphate + L-serine = D-glyceraldehyde 3-phosphate + L-tryptophan + H2O</text>
        <dbReference type="Rhea" id="RHEA:10532"/>
        <dbReference type="ChEBI" id="CHEBI:15377"/>
        <dbReference type="ChEBI" id="CHEBI:33384"/>
        <dbReference type="ChEBI" id="CHEBI:57912"/>
        <dbReference type="ChEBI" id="CHEBI:58866"/>
        <dbReference type="ChEBI" id="CHEBI:59776"/>
        <dbReference type="EC" id="4.2.1.20"/>
    </reaction>
</comment>
<evidence type="ECO:0000256" key="5">
    <source>
        <dbReference type="ARBA" id="ARBA00022822"/>
    </source>
</evidence>
<evidence type="ECO:0000256" key="4">
    <source>
        <dbReference type="ARBA" id="ARBA00022605"/>
    </source>
</evidence>
<evidence type="ECO:0000256" key="1">
    <source>
        <dbReference type="ARBA" id="ARBA00003365"/>
    </source>
</evidence>
<evidence type="ECO:0000256" key="8">
    <source>
        <dbReference type="ARBA" id="ARBA00049047"/>
    </source>
</evidence>
<feature type="active site" description="Proton acceptor" evidence="9">
    <location>
        <position position="46"/>
    </location>
</feature>
<dbReference type="PANTHER" id="PTHR43406:SF1">
    <property type="entry name" value="TRYPTOPHAN SYNTHASE ALPHA CHAIN, CHLOROPLASTIC"/>
    <property type="match status" value="1"/>
</dbReference>
<comment type="similarity">
    <text evidence="9 10">Belongs to the TrpA family.</text>
</comment>
<dbReference type="GO" id="GO:0004834">
    <property type="term" value="F:tryptophan synthase activity"/>
    <property type="evidence" value="ECO:0007669"/>
    <property type="project" value="UniProtKB-UniRule"/>
</dbReference>
<keyword evidence="7 9" id="KW-0456">Lyase</keyword>
<dbReference type="CDD" id="cd04724">
    <property type="entry name" value="Tryptophan_synthase_alpha"/>
    <property type="match status" value="1"/>
</dbReference>